<dbReference type="Proteomes" id="UP000886520">
    <property type="component" value="Chromosome 13"/>
</dbReference>
<keyword evidence="1" id="KW-1133">Transmembrane helix</keyword>
<dbReference type="AlphaFoldDB" id="A0A9D4ZFC3"/>
<feature type="transmembrane region" description="Helical" evidence="1">
    <location>
        <begin position="28"/>
        <end position="49"/>
    </location>
</feature>
<gene>
    <name evidence="2" type="ORF">GOP47_0014228</name>
</gene>
<proteinExistence type="predicted"/>
<keyword evidence="3" id="KW-1185">Reference proteome</keyword>
<dbReference type="EMBL" id="JABFUD020000013">
    <property type="protein sequence ID" value="KAI5071977.1"/>
    <property type="molecule type" value="Genomic_DNA"/>
</dbReference>
<organism evidence="2 3">
    <name type="scientific">Adiantum capillus-veneris</name>
    <name type="common">Maidenhair fern</name>
    <dbReference type="NCBI Taxonomy" id="13818"/>
    <lineage>
        <taxon>Eukaryota</taxon>
        <taxon>Viridiplantae</taxon>
        <taxon>Streptophyta</taxon>
        <taxon>Embryophyta</taxon>
        <taxon>Tracheophyta</taxon>
        <taxon>Polypodiopsida</taxon>
        <taxon>Polypodiidae</taxon>
        <taxon>Polypodiales</taxon>
        <taxon>Pteridineae</taxon>
        <taxon>Pteridaceae</taxon>
        <taxon>Vittarioideae</taxon>
        <taxon>Adiantum</taxon>
    </lineage>
</organism>
<name>A0A9D4ZFC3_ADICA</name>
<keyword evidence="1" id="KW-0812">Transmembrane</keyword>
<keyword evidence="1" id="KW-0472">Membrane</keyword>
<accession>A0A9D4ZFC3</accession>
<evidence type="ECO:0000256" key="1">
    <source>
        <dbReference type="SAM" id="Phobius"/>
    </source>
</evidence>
<sequence>MQTLKLCKVFIAGVSQQLMNSSNVISLLLARTACFFLVQKCSCLFFLILNNLHKSSVCVDDCLLCKVKITAIHLMVAALLLCCNIPEFDCQILMSNDNKIR</sequence>
<evidence type="ECO:0000313" key="3">
    <source>
        <dbReference type="Proteomes" id="UP000886520"/>
    </source>
</evidence>
<evidence type="ECO:0000313" key="2">
    <source>
        <dbReference type="EMBL" id="KAI5071977.1"/>
    </source>
</evidence>
<comment type="caution">
    <text evidence="2">The sequence shown here is derived from an EMBL/GenBank/DDBJ whole genome shotgun (WGS) entry which is preliminary data.</text>
</comment>
<protein>
    <submittedName>
        <fullName evidence="2">Uncharacterized protein</fullName>
    </submittedName>
</protein>
<reference evidence="2" key="1">
    <citation type="submission" date="2021-01" db="EMBL/GenBank/DDBJ databases">
        <title>Adiantum capillus-veneris genome.</title>
        <authorList>
            <person name="Fang Y."/>
            <person name="Liao Q."/>
        </authorList>
    </citation>
    <scope>NUCLEOTIDE SEQUENCE</scope>
    <source>
        <strain evidence="2">H3</strain>
        <tissue evidence="2">Leaf</tissue>
    </source>
</reference>